<proteinExistence type="predicted"/>
<sequence length="62" mass="6747">MSLSLLGIASSKARSLVSAQHQRLPTIRTAAVRTIADHDHQDIGVTGSGDETRQMMGRAWMK</sequence>
<gene>
    <name evidence="1" type="ORF">CP49_02915</name>
</gene>
<dbReference type="Proteomes" id="UP000051913">
    <property type="component" value="Unassembled WGS sequence"/>
</dbReference>
<accession>A0A0R3LHS3</accession>
<keyword evidence="2" id="KW-1185">Reference proteome</keyword>
<evidence type="ECO:0000313" key="2">
    <source>
        <dbReference type="Proteomes" id="UP000051913"/>
    </source>
</evidence>
<organism evidence="1 2">
    <name type="scientific">Bradyrhizobium valentinum</name>
    <dbReference type="NCBI Taxonomy" id="1518501"/>
    <lineage>
        <taxon>Bacteria</taxon>
        <taxon>Pseudomonadati</taxon>
        <taxon>Pseudomonadota</taxon>
        <taxon>Alphaproteobacteria</taxon>
        <taxon>Hyphomicrobiales</taxon>
        <taxon>Nitrobacteraceae</taxon>
        <taxon>Bradyrhizobium</taxon>
    </lineage>
</organism>
<comment type="caution">
    <text evidence="1">The sequence shown here is derived from an EMBL/GenBank/DDBJ whole genome shotgun (WGS) entry which is preliminary data.</text>
</comment>
<evidence type="ECO:0000313" key="1">
    <source>
        <dbReference type="EMBL" id="KRR05455.1"/>
    </source>
</evidence>
<protein>
    <submittedName>
        <fullName evidence="1">Uncharacterized protein</fullName>
    </submittedName>
</protein>
<reference evidence="1 2" key="1">
    <citation type="submission" date="2014-03" db="EMBL/GenBank/DDBJ databases">
        <title>Bradyrhizobium valentinum sp. nov., isolated from effective nodules of Lupinus mariae-josephae, a lupine endemic of basic-lime soils in Eastern Spain.</title>
        <authorList>
            <person name="Duran D."/>
            <person name="Rey L."/>
            <person name="Navarro A."/>
            <person name="Busquets A."/>
            <person name="Imperial J."/>
            <person name="Ruiz-Argueso T."/>
        </authorList>
    </citation>
    <scope>NUCLEOTIDE SEQUENCE [LARGE SCALE GENOMIC DNA]</scope>
    <source>
        <strain evidence="1 2">LmjM3</strain>
    </source>
</reference>
<name>A0A0R3LHS3_9BRAD</name>
<dbReference type="EMBL" id="LLXX01000118">
    <property type="protein sequence ID" value="KRR05455.1"/>
    <property type="molecule type" value="Genomic_DNA"/>
</dbReference>
<dbReference type="AlphaFoldDB" id="A0A0R3LHS3"/>